<dbReference type="AlphaFoldDB" id="A0A7W7RAA2"/>
<reference evidence="3 4" key="1">
    <citation type="submission" date="2020-08" db="EMBL/GenBank/DDBJ databases">
        <title>Sequencing the genomes of 1000 actinobacteria strains.</title>
        <authorList>
            <person name="Klenk H.-P."/>
        </authorList>
    </citation>
    <scope>NUCLEOTIDE SEQUENCE [LARGE SCALE GENOMIC DNA]</scope>
    <source>
        <strain evidence="3 4">DSM 41654</strain>
    </source>
</reference>
<proteinExistence type="predicted"/>
<feature type="transmembrane region" description="Helical" evidence="2">
    <location>
        <begin position="46"/>
        <end position="69"/>
    </location>
</feature>
<accession>A0A7W7RAA2</accession>
<feature type="region of interest" description="Disordered" evidence="1">
    <location>
        <begin position="87"/>
        <end position="119"/>
    </location>
</feature>
<dbReference type="Proteomes" id="UP000540506">
    <property type="component" value="Unassembled WGS sequence"/>
</dbReference>
<feature type="transmembrane region" description="Helical" evidence="2">
    <location>
        <begin position="12"/>
        <end position="34"/>
    </location>
</feature>
<keyword evidence="2" id="KW-1133">Transmembrane helix</keyword>
<keyword evidence="2" id="KW-0812">Transmembrane</keyword>
<evidence type="ECO:0000256" key="1">
    <source>
        <dbReference type="SAM" id="MobiDB-lite"/>
    </source>
</evidence>
<comment type="caution">
    <text evidence="3">The sequence shown here is derived from an EMBL/GenBank/DDBJ whole genome shotgun (WGS) entry which is preliminary data.</text>
</comment>
<protein>
    <submittedName>
        <fullName evidence="3">Uncharacterized protein</fullName>
    </submittedName>
</protein>
<dbReference type="EMBL" id="JACHJV010000002">
    <property type="protein sequence ID" value="MBB4928293.1"/>
    <property type="molecule type" value="Genomic_DNA"/>
</dbReference>
<evidence type="ECO:0000313" key="3">
    <source>
        <dbReference type="EMBL" id="MBB4928293.1"/>
    </source>
</evidence>
<gene>
    <name evidence="3" type="ORF">FHR34_007388</name>
</gene>
<evidence type="ECO:0000256" key="2">
    <source>
        <dbReference type="SAM" id="Phobius"/>
    </source>
</evidence>
<keyword evidence="2" id="KW-0472">Membrane</keyword>
<keyword evidence="4" id="KW-1185">Reference proteome</keyword>
<evidence type="ECO:0000313" key="4">
    <source>
        <dbReference type="Proteomes" id="UP000540506"/>
    </source>
</evidence>
<sequence length="218" mass="23154">MTFTFDLSVSQRLLVLGSLCHLTAGTSYLALTGINGTRVPIRRQEIGTGAGAAVATAMVWALVVVLWPIPLVCRAVRALRPRPGATQPGDELIWRSRPAAASPPPVQPTRTPAAQPDVPPHWYRREYEAACDALAYSPAAGAARAAALIEHCVLAFGPAHLYTRDAWELLAHTARLALAEQQPFPGPAPLPVPRPGALAERPVAGTDGVYLPHCPYAA</sequence>
<dbReference type="RefSeq" id="WP_184945332.1">
    <property type="nucleotide sequence ID" value="NZ_JACHJV010000002.1"/>
</dbReference>
<name>A0A7W7RAA2_KITKI</name>
<organism evidence="3 4">
    <name type="scientific">Kitasatospora kifunensis</name>
    <name type="common">Streptomyces kifunensis</name>
    <dbReference type="NCBI Taxonomy" id="58351"/>
    <lineage>
        <taxon>Bacteria</taxon>
        <taxon>Bacillati</taxon>
        <taxon>Actinomycetota</taxon>
        <taxon>Actinomycetes</taxon>
        <taxon>Kitasatosporales</taxon>
        <taxon>Streptomycetaceae</taxon>
        <taxon>Kitasatospora</taxon>
    </lineage>
</organism>